<name>A0A9W9VTK8_9EURO</name>
<protein>
    <submittedName>
        <fullName evidence="1">Uncharacterized protein</fullName>
    </submittedName>
</protein>
<dbReference type="OrthoDB" id="4151048at2759"/>
<proteinExistence type="predicted"/>
<evidence type="ECO:0000313" key="1">
    <source>
        <dbReference type="EMBL" id="KAJ5389098.1"/>
    </source>
</evidence>
<dbReference type="RefSeq" id="XP_056559826.1">
    <property type="nucleotide sequence ID" value="XM_056693097.1"/>
</dbReference>
<accession>A0A9W9VTK8</accession>
<reference evidence="1" key="1">
    <citation type="submission" date="2022-11" db="EMBL/GenBank/DDBJ databases">
        <authorList>
            <person name="Petersen C."/>
        </authorList>
    </citation>
    <scope>NUCLEOTIDE SEQUENCE</scope>
    <source>
        <strain evidence="1">IBT 29864</strain>
    </source>
</reference>
<dbReference type="EMBL" id="JAPZBS010000001">
    <property type="protein sequence ID" value="KAJ5389098.1"/>
    <property type="molecule type" value="Genomic_DNA"/>
</dbReference>
<reference evidence="1" key="2">
    <citation type="journal article" date="2023" name="IMA Fungus">
        <title>Comparative genomic study of the Penicillium genus elucidates a diverse pangenome and 15 lateral gene transfer events.</title>
        <authorList>
            <person name="Petersen C."/>
            <person name="Sorensen T."/>
            <person name="Nielsen M.R."/>
            <person name="Sondergaard T.E."/>
            <person name="Sorensen J.L."/>
            <person name="Fitzpatrick D.A."/>
            <person name="Frisvad J.C."/>
            <person name="Nielsen K.L."/>
        </authorList>
    </citation>
    <scope>NUCLEOTIDE SEQUENCE</scope>
    <source>
        <strain evidence="1">IBT 29864</strain>
    </source>
</reference>
<sequence>MLEQQQRRLVRGLLELYHRTAEGRGWLGDPLELQANGHPLTHALLARLGVLNDIDDSCIEQSPGLTPLERCGDDIQCQILTTEGTEDSTVQGDQSPLSSWCLQATSPFLPTDTQQSSKRESMPPAIYSSTSIEESDYFLIQDGAAQWPLITPADIYNSNNLTADVGCSGLDFYESLSQPIFDKMMPEYNVLLDNLSFGQNLSARPMGPTFT</sequence>
<gene>
    <name evidence="1" type="ORF">N7496_000166</name>
</gene>
<evidence type="ECO:0000313" key="2">
    <source>
        <dbReference type="Proteomes" id="UP001147782"/>
    </source>
</evidence>
<keyword evidence="2" id="KW-1185">Reference proteome</keyword>
<organism evidence="1 2">
    <name type="scientific">Penicillium cataractarum</name>
    <dbReference type="NCBI Taxonomy" id="2100454"/>
    <lineage>
        <taxon>Eukaryota</taxon>
        <taxon>Fungi</taxon>
        <taxon>Dikarya</taxon>
        <taxon>Ascomycota</taxon>
        <taxon>Pezizomycotina</taxon>
        <taxon>Eurotiomycetes</taxon>
        <taxon>Eurotiomycetidae</taxon>
        <taxon>Eurotiales</taxon>
        <taxon>Aspergillaceae</taxon>
        <taxon>Penicillium</taxon>
    </lineage>
</organism>
<dbReference type="GeneID" id="81432274"/>
<comment type="caution">
    <text evidence="1">The sequence shown here is derived from an EMBL/GenBank/DDBJ whole genome shotgun (WGS) entry which is preliminary data.</text>
</comment>
<dbReference type="Proteomes" id="UP001147782">
    <property type="component" value="Unassembled WGS sequence"/>
</dbReference>
<dbReference type="AlphaFoldDB" id="A0A9W9VTK8"/>